<name>A0A428RZ79_9HYPO</name>
<gene>
    <name evidence="2" type="ORF">CEP51_004985</name>
</gene>
<accession>A0A428RZ79</accession>
<dbReference type="AlphaFoldDB" id="A0A428RZ79"/>
<dbReference type="Proteomes" id="UP000287972">
    <property type="component" value="Unassembled WGS sequence"/>
</dbReference>
<evidence type="ECO:0000313" key="3">
    <source>
        <dbReference type="Proteomes" id="UP000287972"/>
    </source>
</evidence>
<evidence type="ECO:0000313" key="2">
    <source>
        <dbReference type="EMBL" id="RSL82706.1"/>
    </source>
</evidence>
<dbReference type="EMBL" id="NKCL01000096">
    <property type="protein sequence ID" value="RSL82706.1"/>
    <property type="molecule type" value="Genomic_DNA"/>
</dbReference>
<evidence type="ECO:0000256" key="1">
    <source>
        <dbReference type="SAM" id="Phobius"/>
    </source>
</evidence>
<proteinExistence type="predicted"/>
<keyword evidence="1" id="KW-1133">Transmembrane helix</keyword>
<sequence>MWLRLLKQGNWYDGANLIPAIANLVVFIAGFTVFGIGFYASVTQIIYKFESGSINRPFSCSVL</sequence>
<feature type="transmembrane region" description="Helical" evidence="1">
    <location>
        <begin position="20"/>
        <end position="42"/>
    </location>
</feature>
<protein>
    <submittedName>
        <fullName evidence="2">Uncharacterized protein</fullName>
    </submittedName>
</protein>
<comment type="caution">
    <text evidence="2">The sequence shown here is derived from an EMBL/GenBank/DDBJ whole genome shotgun (WGS) entry which is preliminary data.</text>
</comment>
<keyword evidence="3" id="KW-1185">Reference proteome</keyword>
<reference evidence="2 3" key="1">
    <citation type="submission" date="2017-06" db="EMBL/GenBank/DDBJ databases">
        <title>Comparative genomic analysis of Ambrosia Fusariam Clade fungi.</title>
        <authorList>
            <person name="Stajich J.E."/>
            <person name="Carrillo J."/>
            <person name="Kijimoto T."/>
            <person name="Eskalen A."/>
            <person name="O'Donnell K."/>
            <person name="Kasson M."/>
        </authorList>
    </citation>
    <scope>NUCLEOTIDE SEQUENCE [LARGE SCALE GENOMIC DNA]</scope>
    <source>
        <strain evidence="2 3">NRRL62606</strain>
    </source>
</reference>
<keyword evidence="1" id="KW-0812">Transmembrane</keyword>
<keyword evidence="1" id="KW-0472">Membrane</keyword>
<organism evidence="2 3">
    <name type="scientific">Fusarium floridanum</name>
    <dbReference type="NCBI Taxonomy" id="1325733"/>
    <lineage>
        <taxon>Eukaryota</taxon>
        <taxon>Fungi</taxon>
        <taxon>Dikarya</taxon>
        <taxon>Ascomycota</taxon>
        <taxon>Pezizomycotina</taxon>
        <taxon>Sordariomycetes</taxon>
        <taxon>Hypocreomycetidae</taxon>
        <taxon>Hypocreales</taxon>
        <taxon>Nectriaceae</taxon>
        <taxon>Fusarium</taxon>
        <taxon>Fusarium solani species complex</taxon>
    </lineage>
</organism>